<dbReference type="RefSeq" id="WP_281386388.1">
    <property type="nucleotide sequence ID" value="NZ_BAAAKM010000086.1"/>
</dbReference>
<keyword evidence="1" id="KW-0472">Membrane</keyword>
<keyword evidence="1" id="KW-1133">Transmembrane helix</keyword>
<dbReference type="AlphaFoldDB" id="A0A840W3V1"/>
<evidence type="ECO:0000313" key="3">
    <source>
        <dbReference type="Proteomes" id="UP000579647"/>
    </source>
</evidence>
<evidence type="ECO:0000256" key="1">
    <source>
        <dbReference type="SAM" id="Phobius"/>
    </source>
</evidence>
<feature type="transmembrane region" description="Helical" evidence="1">
    <location>
        <begin position="12"/>
        <end position="33"/>
    </location>
</feature>
<gene>
    <name evidence="2" type="ORF">HNR07_001879</name>
</gene>
<keyword evidence="3" id="KW-1185">Reference proteome</keyword>
<evidence type="ECO:0000313" key="2">
    <source>
        <dbReference type="EMBL" id="MBB5490742.1"/>
    </source>
</evidence>
<dbReference type="Proteomes" id="UP000579647">
    <property type="component" value="Unassembled WGS sequence"/>
</dbReference>
<dbReference type="EMBL" id="JACHDO010000001">
    <property type="protein sequence ID" value="MBB5490742.1"/>
    <property type="molecule type" value="Genomic_DNA"/>
</dbReference>
<reference evidence="2 3" key="1">
    <citation type="submission" date="2020-08" db="EMBL/GenBank/DDBJ databases">
        <title>Sequencing the genomes of 1000 actinobacteria strains.</title>
        <authorList>
            <person name="Klenk H.-P."/>
        </authorList>
    </citation>
    <scope>NUCLEOTIDE SEQUENCE [LARGE SCALE GENOMIC DNA]</scope>
    <source>
        <strain evidence="2 3">DSM 44598</strain>
    </source>
</reference>
<comment type="caution">
    <text evidence="2">The sequence shown here is derived from an EMBL/GenBank/DDBJ whole genome shotgun (WGS) entry which is preliminary data.</text>
</comment>
<proteinExistence type="predicted"/>
<organism evidence="2 3">
    <name type="scientific">Nocardiopsis metallicus</name>
    <dbReference type="NCBI Taxonomy" id="179819"/>
    <lineage>
        <taxon>Bacteria</taxon>
        <taxon>Bacillati</taxon>
        <taxon>Actinomycetota</taxon>
        <taxon>Actinomycetes</taxon>
        <taxon>Streptosporangiales</taxon>
        <taxon>Nocardiopsidaceae</taxon>
        <taxon>Nocardiopsis</taxon>
    </lineage>
</organism>
<sequence length="43" mass="4610">MTLVPCRRRAPLTASVPVGAGLFAVGILVWLTVTDAQEAQTWN</sequence>
<accession>A0A840W3V1</accession>
<keyword evidence="1" id="KW-0812">Transmembrane</keyword>
<protein>
    <submittedName>
        <fullName evidence="2">Uncharacterized protein</fullName>
    </submittedName>
</protein>
<name>A0A840W3V1_9ACTN</name>